<reference evidence="1" key="1">
    <citation type="submission" date="2023-10" db="EMBL/GenBank/DDBJ databases">
        <authorList>
            <person name="Noh H."/>
        </authorList>
    </citation>
    <scope>NUCLEOTIDE SEQUENCE</scope>
    <source>
        <strain evidence="1">DUCC4014</strain>
    </source>
</reference>
<gene>
    <name evidence="1" type="ORF">LOC62_02G001771</name>
</gene>
<dbReference type="RefSeq" id="XP_062624252.1">
    <property type="nucleotide sequence ID" value="XM_062768268.1"/>
</dbReference>
<evidence type="ECO:0000313" key="1">
    <source>
        <dbReference type="EMBL" id="WOO78220.1"/>
    </source>
</evidence>
<name>A0AAF0Y1F6_9TREE</name>
<dbReference type="InterPro" id="IPR016161">
    <property type="entry name" value="Ald_DH/histidinol_DH"/>
</dbReference>
<dbReference type="GeneID" id="87805025"/>
<accession>A0AAF0Y1F6</accession>
<protein>
    <submittedName>
        <fullName evidence="1">Uncharacterized protein</fullName>
    </submittedName>
</protein>
<keyword evidence="2" id="KW-1185">Reference proteome</keyword>
<proteinExistence type="predicted"/>
<dbReference type="AlphaFoldDB" id="A0AAF0Y1F6"/>
<evidence type="ECO:0000313" key="2">
    <source>
        <dbReference type="Proteomes" id="UP000827549"/>
    </source>
</evidence>
<organism evidence="1 2">
    <name type="scientific">Vanrija pseudolonga</name>
    <dbReference type="NCBI Taxonomy" id="143232"/>
    <lineage>
        <taxon>Eukaryota</taxon>
        <taxon>Fungi</taxon>
        <taxon>Dikarya</taxon>
        <taxon>Basidiomycota</taxon>
        <taxon>Agaricomycotina</taxon>
        <taxon>Tremellomycetes</taxon>
        <taxon>Trichosporonales</taxon>
        <taxon>Trichosporonaceae</taxon>
        <taxon>Vanrija</taxon>
    </lineage>
</organism>
<sequence>MATISADSTQAIATAVEGAHSAYLDDTLDNLAYKHKTLYALFSLLQAEGTPLVGSNAQLTGELGHTLLVIKEAINSLPRRLTADFNERQTLSDVKKLSGRRSRALGVVAIVTDSAQPFASWAVPFVQSVLDGNAVLFIATPGSALVLGQVPDHYNNNAAYPVIWNENPASVVGKLPVANTISGPQVWVSALVCPSDALPRAVELPVSSRTRPFAIAPLPTGSVPIIVDQSVLPNGTALTPAQEAAGTVPSKVVATAKAIARALEQTGRGGLGAPRFLLVHENIAKPLLRALQQALPADIKTEEQPLLENMSKIQAFLSTRPAQSRSTSQFLPIYTVRSLDGAIDFVQNSIPTPSTAYVFAAKRFAAYAFNFLKELPAVYLNTFLGG</sequence>
<dbReference type="SUPFAM" id="SSF53720">
    <property type="entry name" value="ALDH-like"/>
    <property type="match status" value="2"/>
</dbReference>
<dbReference type="Proteomes" id="UP000827549">
    <property type="component" value="Chromosome 2"/>
</dbReference>
<dbReference type="EMBL" id="CP086715">
    <property type="protein sequence ID" value="WOO78220.1"/>
    <property type="molecule type" value="Genomic_DNA"/>
</dbReference>
<dbReference type="GO" id="GO:0016491">
    <property type="term" value="F:oxidoreductase activity"/>
    <property type="evidence" value="ECO:0007669"/>
    <property type="project" value="InterPro"/>
</dbReference>